<evidence type="ECO:0000313" key="3">
    <source>
        <dbReference type="Proteomes" id="UP000324832"/>
    </source>
</evidence>
<dbReference type="AlphaFoldDB" id="A0A5E4QXU4"/>
<dbReference type="Gene3D" id="3.40.630.30">
    <property type="match status" value="1"/>
</dbReference>
<accession>A0A5E4QXU4</accession>
<organism evidence="2 3">
    <name type="scientific">Leptidea sinapis</name>
    <dbReference type="NCBI Taxonomy" id="189913"/>
    <lineage>
        <taxon>Eukaryota</taxon>
        <taxon>Metazoa</taxon>
        <taxon>Ecdysozoa</taxon>
        <taxon>Arthropoda</taxon>
        <taxon>Hexapoda</taxon>
        <taxon>Insecta</taxon>
        <taxon>Pterygota</taxon>
        <taxon>Neoptera</taxon>
        <taxon>Endopterygota</taxon>
        <taxon>Lepidoptera</taxon>
        <taxon>Glossata</taxon>
        <taxon>Ditrysia</taxon>
        <taxon>Papilionoidea</taxon>
        <taxon>Pieridae</taxon>
        <taxon>Dismorphiinae</taxon>
        <taxon>Leptidea</taxon>
    </lineage>
</organism>
<gene>
    <name evidence="2" type="ORF">LSINAPIS_LOCUS13269</name>
</gene>
<dbReference type="PANTHER" id="PTHR20905:SF1">
    <property type="entry name" value="AT07410P-RELATED"/>
    <property type="match status" value="1"/>
</dbReference>
<protein>
    <recommendedName>
        <fullName evidence="1">N-acetyltransferase domain-containing protein</fullName>
    </recommendedName>
</protein>
<proteinExistence type="predicted"/>
<keyword evidence="3" id="KW-1185">Reference proteome</keyword>
<dbReference type="CDD" id="cd04301">
    <property type="entry name" value="NAT_SF"/>
    <property type="match status" value="1"/>
</dbReference>
<dbReference type="PANTHER" id="PTHR20905">
    <property type="entry name" value="N-ACETYLTRANSFERASE-RELATED"/>
    <property type="match status" value="1"/>
</dbReference>
<reference evidence="2 3" key="1">
    <citation type="submission" date="2017-07" db="EMBL/GenBank/DDBJ databases">
        <authorList>
            <person name="Talla V."/>
            <person name="Backstrom N."/>
        </authorList>
    </citation>
    <scope>NUCLEOTIDE SEQUENCE [LARGE SCALE GENOMIC DNA]</scope>
</reference>
<dbReference type="GO" id="GO:0008080">
    <property type="term" value="F:N-acetyltransferase activity"/>
    <property type="evidence" value="ECO:0007669"/>
    <property type="project" value="TreeGrafter"/>
</dbReference>
<dbReference type="SUPFAM" id="SSF55729">
    <property type="entry name" value="Acyl-CoA N-acyltransferases (Nat)"/>
    <property type="match status" value="1"/>
</dbReference>
<feature type="domain" description="N-acetyltransferase" evidence="1">
    <location>
        <begin position="58"/>
        <end position="170"/>
    </location>
</feature>
<dbReference type="Proteomes" id="UP000324832">
    <property type="component" value="Unassembled WGS sequence"/>
</dbReference>
<dbReference type="InterPro" id="IPR000182">
    <property type="entry name" value="GNAT_dom"/>
</dbReference>
<evidence type="ECO:0000259" key="1">
    <source>
        <dbReference type="Pfam" id="PF00583"/>
    </source>
</evidence>
<dbReference type="EMBL" id="FZQP02006665">
    <property type="protein sequence ID" value="VVD03241.1"/>
    <property type="molecule type" value="Genomic_DNA"/>
</dbReference>
<dbReference type="Pfam" id="PF00583">
    <property type="entry name" value="Acetyltransf_1"/>
    <property type="match status" value="1"/>
</dbReference>
<dbReference type="InterPro" id="IPR016181">
    <property type="entry name" value="Acyl_CoA_acyltransferase"/>
</dbReference>
<evidence type="ECO:0000313" key="2">
    <source>
        <dbReference type="EMBL" id="VVD03241.1"/>
    </source>
</evidence>
<name>A0A5E4QXU4_9NEOP</name>
<sequence>MFQATSFKLKQLGSRNNETAEALDIIKQYYLSEHVFVRARSYIDINEDRAIDEYITSILKQGNSLCAVVDDGSIAGLCLNFASSPVDPSILRNFAFYRQNADTKDFLYFIAKLQEIPNLWEFYKVPKIFEIKMLTVLPEYRRQGLAVMMAEKSKELSHDQGYNVVRMDCINQYDYKIAERCMMSCLVKFPLHKLRGPNAPFIKRSSSENRYVRVYVDARTHTDKDKEVKRRLELEELIE</sequence>